<evidence type="ECO:0000256" key="3">
    <source>
        <dbReference type="ARBA" id="ARBA00022490"/>
    </source>
</evidence>
<dbReference type="GO" id="GO:0004807">
    <property type="term" value="F:triose-phosphate isomerase activity"/>
    <property type="evidence" value="ECO:0007669"/>
    <property type="project" value="UniProtKB-UniRule"/>
</dbReference>
<dbReference type="UniPathway" id="UPA00109">
    <property type="reaction ID" value="UER00189"/>
</dbReference>
<comment type="pathway">
    <text evidence="6 7">Carbohydrate degradation; glycolysis; D-glyceraldehyde 3-phosphate from glycerone phosphate: step 1/1.</text>
</comment>
<evidence type="ECO:0000256" key="6">
    <source>
        <dbReference type="HAMAP-Rule" id="MF_00147"/>
    </source>
</evidence>
<sequence length="260" mass="28566">MDLPLKKTFMPEKKPIIIANWKMKLGIGESKKLALELKHGIFGKKEVVICPAFVSLVEVAQILKNNHLKLGAQDCFWEVEGAFTGEVSARHLAEIGCQYVILGHSERRQHLGETDEMVHQKVRMALSVGLTPIICVGETFEQRQEGAKDYILIQQTTKALQGAVVKQNQKVIIAYEPVWVIGSGQAVSPAEASGAHQVIWQTLFDFFPSELVKNNFSVIYGGSVDSENVSKFTGLDNCAGVLVGSASLVAKEFIEIVKNS</sequence>
<gene>
    <name evidence="6" type="primary">tpiA</name>
    <name evidence="8" type="ORF">A2729_05585</name>
</gene>
<dbReference type="Proteomes" id="UP000178930">
    <property type="component" value="Unassembled WGS sequence"/>
</dbReference>
<comment type="pathway">
    <text evidence="6 7">Carbohydrate biosynthesis; gluconeogenesis.</text>
</comment>
<evidence type="ECO:0000256" key="4">
    <source>
        <dbReference type="ARBA" id="ARBA00023152"/>
    </source>
</evidence>
<protein>
    <recommendedName>
        <fullName evidence="6 7">Triosephosphate isomerase</fullName>
        <shortName evidence="6">TIM</shortName>
        <shortName evidence="6">TPI</shortName>
        <ecNumber evidence="6 7">5.3.1.1</ecNumber>
    </recommendedName>
    <alternativeName>
        <fullName evidence="6">Triose-phosphate isomerase</fullName>
    </alternativeName>
</protein>
<keyword evidence="2 6" id="KW-0312">Gluconeogenesis</keyword>
<evidence type="ECO:0000256" key="2">
    <source>
        <dbReference type="ARBA" id="ARBA00022432"/>
    </source>
</evidence>
<dbReference type="InterPro" id="IPR022896">
    <property type="entry name" value="TrioseP_Isoase_bac/euk"/>
</dbReference>
<feature type="binding site" evidence="6">
    <location>
        <begin position="20"/>
        <end position="22"/>
    </location>
    <ligand>
        <name>substrate</name>
    </ligand>
</feature>
<feature type="active site" description="Proton acceptor" evidence="6">
    <location>
        <position position="176"/>
    </location>
</feature>
<dbReference type="Gene3D" id="3.20.20.70">
    <property type="entry name" value="Aldolase class I"/>
    <property type="match status" value="1"/>
</dbReference>
<dbReference type="GO" id="GO:0005829">
    <property type="term" value="C:cytosol"/>
    <property type="evidence" value="ECO:0007669"/>
    <property type="project" value="TreeGrafter"/>
</dbReference>
<dbReference type="STRING" id="1797532.A2729_05585"/>
<dbReference type="PROSITE" id="PS51440">
    <property type="entry name" value="TIM_2"/>
    <property type="match status" value="1"/>
</dbReference>
<comment type="subunit">
    <text evidence="6 7">Homodimer.</text>
</comment>
<dbReference type="GO" id="GO:0006094">
    <property type="term" value="P:gluconeogenesis"/>
    <property type="evidence" value="ECO:0007669"/>
    <property type="project" value="UniProtKB-UniRule"/>
</dbReference>
<evidence type="ECO:0000313" key="8">
    <source>
        <dbReference type="EMBL" id="OGY44862.1"/>
    </source>
</evidence>
<keyword evidence="5 6" id="KW-0413">Isomerase</keyword>
<dbReference type="AlphaFoldDB" id="A0A1G1XXY4"/>
<accession>A0A1G1XXY4</accession>
<comment type="similarity">
    <text evidence="1 6 7">Belongs to the triosephosphate isomerase family.</text>
</comment>
<dbReference type="HAMAP" id="MF_00147_B">
    <property type="entry name" value="TIM_B"/>
    <property type="match status" value="1"/>
</dbReference>
<evidence type="ECO:0000256" key="1">
    <source>
        <dbReference type="ARBA" id="ARBA00007422"/>
    </source>
</evidence>
<reference evidence="8 9" key="1">
    <citation type="journal article" date="2016" name="Nat. Commun.">
        <title>Thousands of microbial genomes shed light on interconnected biogeochemical processes in an aquifer system.</title>
        <authorList>
            <person name="Anantharaman K."/>
            <person name="Brown C.T."/>
            <person name="Hug L.A."/>
            <person name="Sharon I."/>
            <person name="Castelle C.J."/>
            <person name="Probst A.J."/>
            <person name="Thomas B.C."/>
            <person name="Singh A."/>
            <person name="Wilkins M.J."/>
            <person name="Karaoz U."/>
            <person name="Brodie E.L."/>
            <person name="Williams K.H."/>
            <person name="Hubbard S.S."/>
            <person name="Banfield J.F."/>
        </authorList>
    </citation>
    <scope>NUCLEOTIDE SEQUENCE [LARGE SCALE GENOMIC DNA]</scope>
</reference>
<organism evidence="8 9">
    <name type="scientific">Candidatus Buchananbacteria bacterium RIFCSPHIGHO2_01_FULL_39_14</name>
    <dbReference type="NCBI Taxonomy" id="1797532"/>
    <lineage>
        <taxon>Bacteria</taxon>
        <taxon>Candidatus Buchananiibacteriota</taxon>
    </lineage>
</organism>
<dbReference type="GO" id="GO:0019563">
    <property type="term" value="P:glycerol catabolic process"/>
    <property type="evidence" value="ECO:0007669"/>
    <property type="project" value="TreeGrafter"/>
</dbReference>
<evidence type="ECO:0000256" key="7">
    <source>
        <dbReference type="RuleBase" id="RU363013"/>
    </source>
</evidence>
<dbReference type="InterPro" id="IPR013785">
    <property type="entry name" value="Aldolase_TIM"/>
</dbReference>
<dbReference type="InterPro" id="IPR000652">
    <property type="entry name" value="Triosephosphate_isomerase"/>
</dbReference>
<feature type="binding site" evidence="6">
    <location>
        <position position="223"/>
    </location>
    <ligand>
        <name>substrate</name>
    </ligand>
</feature>
<comment type="caution">
    <text evidence="8">The sequence shown here is derived from an EMBL/GenBank/DDBJ whole genome shotgun (WGS) entry which is preliminary data.</text>
</comment>
<comment type="catalytic activity">
    <reaction evidence="6 7">
        <text>D-glyceraldehyde 3-phosphate = dihydroxyacetone phosphate</text>
        <dbReference type="Rhea" id="RHEA:18585"/>
        <dbReference type="ChEBI" id="CHEBI:57642"/>
        <dbReference type="ChEBI" id="CHEBI:59776"/>
        <dbReference type="EC" id="5.3.1.1"/>
    </reaction>
</comment>
<dbReference type="EMBL" id="MHIB01000011">
    <property type="protein sequence ID" value="OGY44862.1"/>
    <property type="molecule type" value="Genomic_DNA"/>
</dbReference>
<comment type="subcellular location">
    <subcellularLocation>
        <location evidence="6 7">Cytoplasm</location>
    </subcellularLocation>
</comment>
<name>A0A1G1XXY4_9BACT</name>
<dbReference type="EC" id="5.3.1.1" evidence="6 7"/>
<dbReference type="GO" id="GO:0046166">
    <property type="term" value="P:glyceraldehyde-3-phosphate biosynthetic process"/>
    <property type="evidence" value="ECO:0007669"/>
    <property type="project" value="TreeGrafter"/>
</dbReference>
<dbReference type="PANTHER" id="PTHR21139:SF42">
    <property type="entry name" value="TRIOSEPHOSPHATE ISOMERASE"/>
    <property type="match status" value="1"/>
</dbReference>
<keyword evidence="4 6" id="KW-0324">Glycolysis</keyword>
<dbReference type="SUPFAM" id="SSF51351">
    <property type="entry name" value="Triosephosphate isomerase (TIM)"/>
    <property type="match status" value="1"/>
</dbReference>
<dbReference type="NCBIfam" id="TIGR00419">
    <property type="entry name" value="tim"/>
    <property type="match status" value="1"/>
</dbReference>
<feature type="binding site" evidence="6">
    <location>
        <position position="182"/>
    </location>
    <ligand>
        <name>substrate</name>
    </ligand>
</feature>
<dbReference type="CDD" id="cd00311">
    <property type="entry name" value="TIM"/>
    <property type="match status" value="1"/>
</dbReference>
<evidence type="ECO:0000313" key="9">
    <source>
        <dbReference type="Proteomes" id="UP000178930"/>
    </source>
</evidence>
<dbReference type="GO" id="GO:0006096">
    <property type="term" value="P:glycolytic process"/>
    <property type="evidence" value="ECO:0007669"/>
    <property type="project" value="UniProtKB-UniRule"/>
</dbReference>
<keyword evidence="3 6" id="KW-0963">Cytoplasm</keyword>
<dbReference type="PANTHER" id="PTHR21139">
    <property type="entry name" value="TRIOSEPHOSPHATE ISOMERASE"/>
    <property type="match status" value="1"/>
</dbReference>
<comment type="caution">
    <text evidence="6">Lacks conserved residue(s) required for the propagation of feature annotation.</text>
</comment>
<comment type="function">
    <text evidence="6">Involved in the gluconeogenesis. Catalyzes stereospecifically the conversion of dihydroxyacetone phosphate (DHAP) to D-glyceraldehyde-3-phosphate (G3P).</text>
</comment>
<dbReference type="InterPro" id="IPR035990">
    <property type="entry name" value="TIM_sf"/>
</dbReference>
<proteinExistence type="inferred from homology"/>
<dbReference type="UniPathway" id="UPA00138"/>
<feature type="active site" description="Electrophile" evidence="6">
    <location>
        <position position="104"/>
    </location>
</feature>
<evidence type="ECO:0000256" key="5">
    <source>
        <dbReference type="ARBA" id="ARBA00023235"/>
    </source>
</evidence>
<dbReference type="Pfam" id="PF00121">
    <property type="entry name" value="TIM"/>
    <property type="match status" value="1"/>
</dbReference>